<dbReference type="Proteomes" id="UP001186944">
    <property type="component" value="Unassembled WGS sequence"/>
</dbReference>
<evidence type="ECO:0000313" key="2">
    <source>
        <dbReference type="Proteomes" id="UP001186944"/>
    </source>
</evidence>
<protein>
    <submittedName>
        <fullName evidence="1">Uncharacterized protein</fullName>
    </submittedName>
</protein>
<dbReference type="AlphaFoldDB" id="A0AA88XFX9"/>
<sequence>MYQWDCGLACACMVLRYLGLDDRSVYTTDLEELQCGESIWTIDLAYLMRKHGIQVELATITVGVDKSYAKKSFYQDTFNKDEKRIENLFAEASSSNITVTNRSVKIEEIIQHISQGNLVISLVDWSYLHCVWCDGLVSIFISLIHIKTCAIYSDILAIFEK</sequence>
<dbReference type="PANTHER" id="PTHR31400:SF1">
    <property type="entry name" value="PROTEIN GUCD1"/>
    <property type="match status" value="1"/>
</dbReference>
<evidence type="ECO:0000313" key="1">
    <source>
        <dbReference type="EMBL" id="KAK3084595.1"/>
    </source>
</evidence>
<dbReference type="InterPro" id="IPR018616">
    <property type="entry name" value="GUCD1"/>
</dbReference>
<accession>A0AA88XFX9</accession>
<keyword evidence="2" id="KW-1185">Reference proteome</keyword>
<dbReference type="Pfam" id="PF09778">
    <property type="entry name" value="Guanylate_cyc_2"/>
    <property type="match status" value="1"/>
</dbReference>
<proteinExistence type="predicted"/>
<reference evidence="1" key="1">
    <citation type="submission" date="2019-08" db="EMBL/GenBank/DDBJ databases">
        <title>The improved chromosome-level genome for the pearl oyster Pinctada fucata martensii using PacBio sequencing and Hi-C.</title>
        <authorList>
            <person name="Zheng Z."/>
        </authorList>
    </citation>
    <scope>NUCLEOTIDE SEQUENCE</scope>
    <source>
        <strain evidence="1">ZZ-2019</strain>
        <tissue evidence="1">Adductor muscle</tissue>
    </source>
</reference>
<name>A0AA88XFX9_PINIB</name>
<comment type="caution">
    <text evidence="1">The sequence shown here is derived from an EMBL/GenBank/DDBJ whole genome shotgun (WGS) entry which is preliminary data.</text>
</comment>
<organism evidence="1 2">
    <name type="scientific">Pinctada imbricata</name>
    <name type="common">Atlantic pearl-oyster</name>
    <name type="synonym">Pinctada martensii</name>
    <dbReference type="NCBI Taxonomy" id="66713"/>
    <lineage>
        <taxon>Eukaryota</taxon>
        <taxon>Metazoa</taxon>
        <taxon>Spiralia</taxon>
        <taxon>Lophotrochozoa</taxon>
        <taxon>Mollusca</taxon>
        <taxon>Bivalvia</taxon>
        <taxon>Autobranchia</taxon>
        <taxon>Pteriomorphia</taxon>
        <taxon>Pterioida</taxon>
        <taxon>Pterioidea</taxon>
        <taxon>Pteriidae</taxon>
        <taxon>Pinctada</taxon>
    </lineage>
</organism>
<dbReference type="EMBL" id="VSWD01000013">
    <property type="protein sequence ID" value="KAK3084595.1"/>
    <property type="molecule type" value="Genomic_DNA"/>
</dbReference>
<dbReference type="PANTHER" id="PTHR31400">
    <property type="entry name" value="GUANYLYL CYCLASE DOMAIN CONTAINING PROTEIN 1 GUCD1"/>
    <property type="match status" value="1"/>
</dbReference>
<gene>
    <name evidence="1" type="ORF">FSP39_016032</name>
</gene>